<name>E3MN57_CAERE</name>
<feature type="compositionally biased region" description="Polar residues" evidence="1">
    <location>
        <begin position="47"/>
        <end position="59"/>
    </location>
</feature>
<feature type="region of interest" description="Disordered" evidence="1">
    <location>
        <begin position="1"/>
        <end position="90"/>
    </location>
</feature>
<dbReference type="HOGENOM" id="CLU_134612_0_0_1"/>
<dbReference type="FunCoup" id="E3MN57">
    <property type="interactions" value="478"/>
</dbReference>
<sequence>MTTDLRVRSKSFSNIFASKGSDDDEEDLIPREKDDDTKTSRFEKWKSSLNLNFRTSEPQQADRRTSRGNSIFGRPPAHPRRQSLAVTTRRPSDIKDDLKKLWDNRRASLTNLKTQIKEKITGRSNENLTTTRDGRTRMSRLTNNEPLYDDRMPPPFYIVDRGAWTFPYQ</sequence>
<keyword evidence="3" id="KW-1185">Reference proteome</keyword>
<reference evidence="2" key="1">
    <citation type="submission" date="2007-07" db="EMBL/GenBank/DDBJ databases">
        <title>PCAP assembly of the Caenorhabditis remanei genome.</title>
        <authorList>
            <consortium name="The Caenorhabditis remanei Sequencing Consortium"/>
            <person name="Wilson R.K."/>
        </authorList>
    </citation>
    <scope>NUCLEOTIDE SEQUENCE [LARGE SCALE GENOMIC DNA]</scope>
    <source>
        <strain evidence="2">PB4641</strain>
    </source>
</reference>
<dbReference type="EMBL" id="DS268459">
    <property type="protein sequence ID" value="EFP06019.1"/>
    <property type="molecule type" value="Genomic_DNA"/>
</dbReference>
<dbReference type="InParanoid" id="E3MN57"/>
<proteinExistence type="predicted"/>
<dbReference type="Proteomes" id="UP000008281">
    <property type="component" value="Unassembled WGS sequence"/>
</dbReference>
<dbReference type="AlphaFoldDB" id="E3MN57"/>
<organism evidence="3">
    <name type="scientific">Caenorhabditis remanei</name>
    <name type="common">Caenorhabditis vulgaris</name>
    <dbReference type="NCBI Taxonomy" id="31234"/>
    <lineage>
        <taxon>Eukaryota</taxon>
        <taxon>Metazoa</taxon>
        <taxon>Ecdysozoa</taxon>
        <taxon>Nematoda</taxon>
        <taxon>Chromadorea</taxon>
        <taxon>Rhabditida</taxon>
        <taxon>Rhabditina</taxon>
        <taxon>Rhabditomorpha</taxon>
        <taxon>Rhabditoidea</taxon>
        <taxon>Rhabditidae</taxon>
        <taxon>Peloderinae</taxon>
        <taxon>Caenorhabditis</taxon>
    </lineage>
</organism>
<accession>E3MN57</accession>
<dbReference type="OMA" id="LANRATH"/>
<evidence type="ECO:0000313" key="3">
    <source>
        <dbReference type="Proteomes" id="UP000008281"/>
    </source>
</evidence>
<dbReference type="eggNOG" id="ENOG502TIC5">
    <property type="taxonomic scope" value="Eukaryota"/>
</dbReference>
<gene>
    <name evidence="2" type="ORF">CRE_04890</name>
</gene>
<feature type="compositionally biased region" description="Basic and acidic residues" evidence="1">
    <location>
        <begin position="28"/>
        <end position="46"/>
    </location>
</feature>
<evidence type="ECO:0000256" key="1">
    <source>
        <dbReference type="SAM" id="MobiDB-lite"/>
    </source>
</evidence>
<protein>
    <submittedName>
        <fullName evidence="2">Uncharacterized protein</fullName>
    </submittedName>
</protein>
<dbReference type="OrthoDB" id="5815869at2759"/>
<evidence type="ECO:0000313" key="2">
    <source>
        <dbReference type="EMBL" id="EFP06019.1"/>
    </source>
</evidence>